<reference evidence="4" key="1">
    <citation type="submission" date="2022-06" db="EMBL/GenBank/DDBJ databases">
        <title>Uncovering the hologenomic basis of an extraordinary plant invasion.</title>
        <authorList>
            <person name="Bieker V.C."/>
            <person name="Martin M.D."/>
            <person name="Gilbert T."/>
            <person name="Hodgins K."/>
            <person name="Battlay P."/>
            <person name="Petersen B."/>
            <person name="Wilson J."/>
        </authorList>
    </citation>
    <scope>NUCLEOTIDE SEQUENCE</scope>
    <source>
        <strain evidence="4">AA19_3_7</strain>
        <tissue evidence="4">Leaf</tissue>
    </source>
</reference>
<organism evidence="4 5">
    <name type="scientific">Ambrosia artemisiifolia</name>
    <name type="common">Common ragweed</name>
    <dbReference type="NCBI Taxonomy" id="4212"/>
    <lineage>
        <taxon>Eukaryota</taxon>
        <taxon>Viridiplantae</taxon>
        <taxon>Streptophyta</taxon>
        <taxon>Embryophyta</taxon>
        <taxon>Tracheophyta</taxon>
        <taxon>Spermatophyta</taxon>
        <taxon>Magnoliopsida</taxon>
        <taxon>eudicotyledons</taxon>
        <taxon>Gunneridae</taxon>
        <taxon>Pentapetalae</taxon>
        <taxon>asterids</taxon>
        <taxon>campanulids</taxon>
        <taxon>Asterales</taxon>
        <taxon>Asteraceae</taxon>
        <taxon>Asteroideae</taxon>
        <taxon>Heliantheae alliance</taxon>
        <taxon>Heliantheae</taxon>
        <taxon>Ambrosia</taxon>
    </lineage>
</organism>
<dbReference type="Pfam" id="PF00887">
    <property type="entry name" value="ACBP"/>
    <property type="match status" value="1"/>
</dbReference>
<dbReference type="SUPFAM" id="SSF47027">
    <property type="entry name" value="Acyl-CoA binding protein"/>
    <property type="match status" value="1"/>
</dbReference>
<dbReference type="Gene3D" id="1.20.80.10">
    <property type="match status" value="1"/>
</dbReference>
<sequence>METLQQMFMTVIAAFVFVILIAKITSSASNGRTDHRRNKITRDALEEEFSKSSKNDKSVSKRKSNKKVRFAIDHVDHDEFVVNRIVAEASEAKSIVFEKNCSENGNNVINDQAEEVICEGNEGKCVDETKEKMCMRLLCDDGIDEAEKEKEGLISDEDDSDDDDWEGIERSDLEKVFAMAAEYGKLDDKLLQSLGNDVQMQLYALYKVATEGPCREAQPMALKVSARAKWNSWQKLGDMTPDVAMEKYIALLSELVPGWTQGIHSFDKH</sequence>
<dbReference type="EMBL" id="JAMZMK010008074">
    <property type="protein sequence ID" value="KAI7742113.1"/>
    <property type="molecule type" value="Genomic_DNA"/>
</dbReference>
<evidence type="ECO:0000256" key="1">
    <source>
        <dbReference type="ARBA" id="ARBA00005567"/>
    </source>
</evidence>
<proteinExistence type="inferred from homology"/>
<keyword evidence="2" id="KW-0446">Lipid-binding</keyword>
<gene>
    <name evidence="4" type="ORF">M8C21_007254</name>
</gene>
<comment type="caution">
    <text evidence="4">The sequence shown here is derived from an EMBL/GenBank/DDBJ whole genome shotgun (WGS) entry which is preliminary data.</text>
</comment>
<keyword evidence="5" id="KW-1185">Reference proteome</keyword>
<feature type="domain" description="ACB" evidence="3">
    <location>
        <begin position="173"/>
        <end position="261"/>
    </location>
</feature>
<dbReference type="PANTHER" id="PTHR23310:SF105">
    <property type="entry name" value="ACYL-COA-BINDING DOMAIN-CONTAINING PROTEIN 5"/>
    <property type="match status" value="1"/>
</dbReference>
<dbReference type="InterPro" id="IPR000582">
    <property type="entry name" value="Acyl-CoA-binding_protein"/>
</dbReference>
<dbReference type="PROSITE" id="PS51228">
    <property type="entry name" value="ACB_2"/>
    <property type="match status" value="1"/>
</dbReference>
<dbReference type="GO" id="GO:0000062">
    <property type="term" value="F:fatty-acyl-CoA binding"/>
    <property type="evidence" value="ECO:0007669"/>
    <property type="project" value="InterPro"/>
</dbReference>
<name>A0AAD5CHF3_AMBAR</name>
<dbReference type="InterPro" id="IPR035984">
    <property type="entry name" value="Acyl-CoA-binding_sf"/>
</dbReference>
<evidence type="ECO:0000259" key="3">
    <source>
        <dbReference type="PROSITE" id="PS51228"/>
    </source>
</evidence>
<dbReference type="PANTHER" id="PTHR23310">
    <property type="entry name" value="ACYL-COA-BINDING PROTEIN, ACBP"/>
    <property type="match status" value="1"/>
</dbReference>
<comment type="similarity">
    <text evidence="1">Belongs to the ACBP family.</text>
</comment>
<evidence type="ECO:0000256" key="2">
    <source>
        <dbReference type="ARBA" id="ARBA00023121"/>
    </source>
</evidence>
<protein>
    <recommendedName>
        <fullName evidence="3">ACB domain-containing protein</fullName>
    </recommendedName>
</protein>
<dbReference type="GO" id="GO:0006631">
    <property type="term" value="P:fatty acid metabolic process"/>
    <property type="evidence" value="ECO:0007669"/>
    <property type="project" value="TreeGrafter"/>
</dbReference>
<evidence type="ECO:0000313" key="5">
    <source>
        <dbReference type="Proteomes" id="UP001206925"/>
    </source>
</evidence>
<dbReference type="InterPro" id="IPR014352">
    <property type="entry name" value="FERM/acyl-CoA-bd_prot_sf"/>
</dbReference>
<accession>A0AAD5CHF3</accession>
<dbReference type="Proteomes" id="UP001206925">
    <property type="component" value="Unassembled WGS sequence"/>
</dbReference>
<dbReference type="AlphaFoldDB" id="A0AAD5CHF3"/>
<evidence type="ECO:0000313" key="4">
    <source>
        <dbReference type="EMBL" id="KAI7742113.1"/>
    </source>
</evidence>